<dbReference type="InterPro" id="IPR028082">
    <property type="entry name" value="Peripla_BP_I"/>
</dbReference>
<dbReference type="GO" id="GO:0000976">
    <property type="term" value="F:transcription cis-regulatory region binding"/>
    <property type="evidence" value="ECO:0007669"/>
    <property type="project" value="TreeGrafter"/>
</dbReference>
<dbReference type="PANTHER" id="PTHR30146:SF154">
    <property type="entry name" value="TRANSCRIPTION REGULATOR, MEMBER OF GALR FAMILY"/>
    <property type="match status" value="1"/>
</dbReference>
<dbReference type="CDD" id="cd01392">
    <property type="entry name" value="HTH_LacI"/>
    <property type="match status" value="1"/>
</dbReference>
<dbReference type="SUPFAM" id="SSF47413">
    <property type="entry name" value="lambda repressor-like DNA-binding domains"/>
    <property type="match status" value="1"/>
</dbReference>
<evidence type="ECO:0000256" key="1">
    <source>
        <dbReference type="ARBA" id="ARBA00023015"/>
    </source>
</evidence>
<organism evidence="5 6">
    <name type="scientific">Mycoplasmopsis maculosa</name>
    <dbReference type="NCBI Taxonomy" id="114885"/>
    <lineage>
        <taxon>Bacteria</taxon>
        <taxon>Bacillati</taxon>
        <taxon>Mycoplasmatota</taxon>
        <taxon>Mycoplasmoidales</taxon>
        <taxon>Metamycoplasmataceae</taxon>
        <taxon>Mycoplasmopsis</taxon>
    </lineage>
</organism>
<dbReference type="InterPro" id="IPR010982">
    <property type="entry name" value="Lambda_DNA-bd_dom_sf"/>
</dbReference>
<dbReference type="InterPro" id="IPR001761">
    <property type="entry name" value="Peripla_BP/Lac1_sug-bd_dom"/>
</dbReference>
<accession>A0A449B534</accession>
<dbReference type="EMBL" id="LR215037">
    <property type="protein sequence ID" value="VEU75713.1"/>
    <property type="molecule type" value="Genomic_DNA"/>
</dbReference>
<dbReference type="Gene3D" id="3.40.50.2300">
    <property type="match status" value="2"/>
</dbReference>
<protein>
    <submittedName>
        <fullName evidence="5">LacI family transcriptional regulator</fullName>
    </submittedName>
</protein>
<reference evidence="5 6" key="1">
    <citation type="submission" date="2019-01" db="EMBL/GenBank/DDBJ databases">
        <authorList>
            <consortium name="Pathogen Informatics"/>
        </authorList>
    </citation>
    <scope>NUCLEOTIDE SEQUENCE [LARGE SCALE GENOMIC DNA]</scope>
    <source>
        <strain evidence="5 6">NCTC10168</strain>
    </source>
</reference>
<evidence type="ECO:0000313" key="6">
    <source>
        <dbReference type="Proteomes" id="UP000290243"/>
    </source>
</evidence>
<dbReference type="Pfam" id="PF00532">
    <property type="entry name" value="Peripla_BP_1"/>
    <property type="match status" value="1"/>
</dbReference>
<dbReference type="PROSITE" id="PS50932">
    <property type="entry name" value="HTH_LACI_2"/>
    <property type="match status" value="1"/>
</dbReference>
<keyword evidence="1" id="KW-0805">Transcription regulation</keyword>
<keyword evidence="3" id="KW-0804">Transcription</keyword>
<dbReference type="OrthoDB" id="9775433at2"/>
<proteinExistence type="predicted"/>
<sequence>MKNFSYKDISELAKVSISTVSRYYNGGYVSKNTKNKIESIVKEHNYYPNHGARLIRGHDNSIFVILPQWHENAYTHIISGIHEGAKKHNKKVIITYSEPDAESYIETVKYVFSWKPSSIVFFLPKEHADEIENFVNKNAGDIQTIFYGKRNKNVNWIYVDYEASFYLLTKKFSEYIEPGQKIVFALDTKLSNEDRDARRNGFERACKELNIPHETILLMNKDNNRVNQFLNYLNNENLVNVVCSTHEIFINMISSPDKNLRLTDIGYLSMYDYQYRYKAKIFIDYPNIGIQTERMLFNSEIDNIVSNKIIKPQILSKKN</sequence>
<keyword evidence="2" id="KW-0238">DNA-binding</keyword>
<dbReference type="SUPFAM" id="SSF53822">
    <property type="entry name" value="Periplasmic binding protein-like I"/>
    <property type="match status" value="1"/>
</dbReference>
<dbReference type="GO" id="GO:0003700">
    <property type="term" value="F:DNA-binding transcription factor activity"/>
    <property type="evidence" value="ECO:0007669"/>
    <property type="project" value="TreeGrafter"/>
</dbReference>
<dbReference type="PANTHER" id="PTHR30146">
    <property type="entry name" value="LACI-RELATED TRANSCRIPTIONAL REPRESSOR"/>
    <property type="match status" value="1"/>
</dbReference>
<gene>
    <name evidence="5" type="primary">lacI</name>
    <name evidence="5" type="ORF">NCTC10168_00646</name>
</gene>
<dbReference type="AlphaFoldDB" id="A0A449B534"/>
<feature type="domain" description="HTH lacI-type" evidence="4">
    <location>
        <begin position="7"/>
        <end position="57"/>
    </location>
</feature>
<evidence type="ECO:0000256" key="2">
    <source>
        <dbReference type="ARBA" id="ARBA00023125"/>
    </source>
</evidence>
<dbReference type="Pfam" id="PF00356">
    <property type="entry name" value="LacI"/>
    <property type="match status" value="1"/>
</dbReference>
<dbReference type="InterPro" id="IPR000843">
    <property type="entry name" value="HTH_LacI"/>
</dbReference>
<dbReference type="Gene3D" id="1.10.260.40">
    <property type="entry name" value="lambda repressor-like DNA-binding domains"/>
    <property type="match status" value="1"/>
</dbReference>
<dbReference type="Proteomes" id="UP000290243">
    <property type="component" value="Chromosome"/>
</dbReference>
<evidence type="ECO:0000313" key="5">
    <source>
        <dbReference type="EMBL" id="VEU75713.1"/>
    </source>
</evidence>
<evidence type="ECO:0000259" key="4">
    <source>
        <dbReference type="PROSITE" id="PS50932"/>
    </source>
</evidence>
<dbReference type="KEGG" id="mmau:NCTC10168_00646"/>
<evidence type="ECO:0000256" key="3">
    <source>
        <dbReference type="ARBA" id="ARBA00023163"/>
    </source>
</evidence>
<name>A0A449B534_9BACT</name>
<dbReference type="SMART" id="SM00354">
    <property type="entry name" value="HTH_LACI"/>
    <property type="match status" value="1"/>
</dbReference>
<keyword evidence="6" id="KW-1185">Reference proteome</keyword>